<name>B8KV10_9GAMM</name>
<dbReference type="HOGENOM" id="CLU_637438_0_0_6"/>
<feature type="transmembrane region" description="Helical" evidence="1">
    <location>
        <begin position="21"/>
        <end position="40"/>
    </location>
</feature>
<keyword evidence="1" id="KW-0812">Transmembrane</keyword>
<feature type="transmembrane region" description="Helical" evidence="1">
    <location>
        <begin position="147"/>
        <end position="166"/>
    </location>
</feature>
<sequence length="430" mass="48007">MQGLYFSGIFKSFFAVSYKERLLMVRAALLIGIFFDFARFLPLQSDIVVIKYSPYIFTLIFLLYNLRSAIPNHQGREEQVWLLFYLLCCLASACLSLLSDPGYFGQSGLASMLFNNAKILFLGSFSLSMLCVRWTEASFSDFLKTTLYVVLTFGFIRMLLLGLGVLDPHPVEINNRFAGIQVPVFVSIFSEPSYAASFIFAIALCLFATQFNRKKQLFNKGDFFRLIFPTILSCALTSSLSGYIYAISLTAMVLWKGGLGIAFSLIGCILVFSLCIMWWNPEIVEIALKRILLLISGEDGSASKRIIMSWVGVAYQEGWGLFFGIGGRDVTEFVLSVYPDHPRRGQIWNIFAINQTAFGLLGTTAIIFVIGRATLTWWPLGVGFVLIGFSRGGGFGPGVWAYLALILISSSLVAERRKRFKAVNEFVIGN</sequence>
<dbReference type="AlphaFoldDB" id="B8KV10"/>
<feature type="transmembrane region" description="Helical" evidence="1">
    <location>
        <begin position="119"/>
        <end position="135"/>
    </location>
</feature>
<organism evidence="2 3">
    <name type="scientific">Luminiphilus syltensis NOR5-1B</name>
    <dbReference type="NCBI Taxonomy" id="565045"/>
    <lineage>
        <taxon>Bacteria</taxon>
        <taxon>Pseudomonadati</taxon>
        <taxon>Pseudomonadota</taxon>
        <taxon>Gammaproteobacteria</taxon>
        <taxon>Cellvibrionales</taxon>
        <taxon>Halieaceae</taxon>
        <taxon>Luminiphilus</taxon>
    </lineage>
</organism>
<keyword evidence="1" id="KW-1133">Transmembrane helix</keyword>
<keyword evidence="3" id="KW-1185">Reference proteome</keyword>
<evidence type="ECO:0000256" key="1">
    <source>
        <dbReference type="SAM" id="Phobius"/>
    </source>
</evidence>
<feature type="transmembrane region" description="Helical" evidence="1">
    <location>
        <begin position="395"/>
        <end position="414"/>
    </location>
</feature>
<proteinExistence type="predicted"/>
<evidence type="ECO:0000313" key="2">
    <source>
        <dbReference type="EMBL" id="EED36763.1"/>
    </source>
</evidence>
<dbReference type="Proteomes" id="UP000004699">
    <property type="component" value="Unassembled WGS sequence"/>
</dbReference>
<protein>
    <submittedName>
        <fullName evidence="2">Uncharacterized protein</fullName>
    </submittedName>
</protein>
<feature type="transmembrane region" description="Helical" evidence="1">
    <location>
        <begin position="223"/>
        <end position="246"/>
    </location>
</feature>
<reference evidence="3" key="1">
    <citation type="journal article" date="2013" name="BMC Microbiol.">
        <title>Taxonomy and evolution of bacteriochlorophyll a-containing members of the OM60/NOR5 clade of marine gammaproteobacteria: description of Luminiphilus syltensis gen. nov., sp. nov., reclassification of Haliea rubra as Pseudohaliea rubra gen. nov., comb. nov., and emendation of Chromatocurvus halotolerans.</title>
        <authorList>
            <person name="Spring S."/>
            <person name="Riedel T."/>
            <person name="Sproer C."/>
            <person name="Yan S."/>
            <person name="Harder J."/>
            <person name="Fuchs B.M."/>
        </authorList>
    </citation>
    <scope>NUCLEOTIDE SEQUENCE [LARGE SCALE GENOMIC DNA]</scope>
    <source>
        <strain evidence="3">NOR51-B</strain>
    </source>
</reference>
<accession>B8KV10</accession>
<keyword evidence="1" id="KW-0472">Membrane</keyword>
<evidence type="ECO:0000313" key="3">
    <source>
        <dbReference type="Proteomes" id="UP000004699"/>
    </source>
</evidence>
<feature type="transmembrane region" description="Helical" evidence="1">
    <location>
        <begin position="258"/>
        <end position="280"/>
    </location>
</feature>
<dbReference type="RefSeq" id="WP_009021505.1">
    <property type="nucleotide sequence ID" value="NZ_DS999411.1"/>
</dbReference>
<feature type="transmembrane region" description="Helical" evidence="1">
    <location>
        <begin position="193"/>
        <end position="211"/>
    </location>
</feature>
<gene>
    <name evidence="2" type="ORF">NOR51B_2716</name>
</gene>
<feature type="transmembrane region" description="Helical" evidence="1">
    <location>
        <begin position="52"/>
        <end position="70"/>
    </location>
</feature>
<feature type="transmembrane region" description="Helical" evidence="1">
    <location>
        <begin position="351"/>
        <end position="375"/>
    </location>
</feature>
<feature type="transmembrane region" description="Helical" evidence="1">
    <location>
        <begin position="82"/>
        <end position="99"/>
    </location>
</feature>
<dbReference type="EMBL" id="DS999411">
    <property type="protein sequence ID" value="EED36763.1"/>
    <property type="molecule type" value="Genomic_DNA"/>
</dbReference>